<keyword evidence="4" id="KW-1185">Reference proteome</keyword>
<feature type="transmembrane region" description="Helical" evidence="2">
    <location>
        <begin position="170"/>
        <end position="193"/>
    </location>
</feature>
<feature type="transmembrane region" description="Helical" evidence="2">
    <location>
        <begin position="249"/>
        <end position="265"/>
    </location>
</feature>
<evidence type="ECO:0000313" key="3">
    <source>
        <dbReference type="EMBL" id="KAF4343981.1"/>
    </source>
</evidence>
<dbReference type="Proteomes" id="UP000730481">
    <property type="component" value="Unassembled WGS sequence"/>
</dbReference>
<dbReference type="AlphaFoldDB" id="A0A9P5ASQ8"/>
<feature type="transmembrane region" description="Helical" evidence="2">
    <location>
        <begin position="450"/>
        <end position="474"/>
    </location>
</feature>
<evidence type="ECO:0000256" key="1">
    <source>
        <dbReference type="SAM" id="MobiDB-lite"/>
    </source>
</evidence>
<evidence type="ECO:0000256" key="2">
    <source>
        <dbReference type="SAM" id="Phobius"/>
    </source>
</evidence>
<accession>A0A9P5ASQ8</accession>
<feature type="compositionally biased region" description="Basic and acidic residues" evidence="1">
    <location>
        <begin position="566"/>
        <end position="587"/>
    </location>
</feature>
<name>A0A9P5ASQ8_9HYPO</name>
<dbReference type="OrthoDB" id="4582561at2759"/>
<feature type="transmembrane region" description="Helical" evidence="2">
    <location>
        <begin position="312"/>
        <end position="330"/>
    </location>
</feature>
<protein>
    <submittedName>
        <fullName evidence="3">Uncharacterized protein</fullName>
    </submittedName>
</protein>
<gene>
    <name evidence="3" type="ORF">FBEOM_2025</name>
</gene>
<dbReference type="EMBL" id="PVQB02000069">
    <property type="protein sequence ID" value="KAF4343981.1"/>
    <property type="molecule type" value="Genomic_DNA"/>
</dbReference>
<feature type="transmembrane region" description="Helical" evidence="2">
    <location>
        <begin position="398"/>
        <end position="420"/>
    </location>
</feature>
<feature type="transmembrane region" description="Helical" evidence="2">
    <location>
        <begin position="285"/>
        <end position="305"/>
    </location>
</feature>
<organism evidence="3 4">
    <name type="scientific">Fusarium beomiforme</name>
    <dbReference type="NCBI Taxonomy" id="44412"/>
    <lineage>
        <taxon>Eukaryota</taxon>
        <taxon>Fungi</taxon>
        <taxon>Dikarya</taxon>
        <taxon>Ascomycota</taxon>
        <taxon>Pezizomycotina</taxon>
        <taxon>Sordariomycetes</taxon>
        <taxon>Hypocreomycetidae</taxon>
        <taxon>Hypocreales</taxon>
        <taxon>Nectriaceae</taxon>
        <taxon>Fusarium</taxon>
        <taxon>Fusarium burgessii species complex</taxon>
    </lineage>
</organism>
<reference evidence="3" key="2">
    <citation type="submission" date="2020-02" db="EMBL/GenBank/DDBJ databases">
        <title>Identification and distribution of gene clusters putatively required for synthesis of sphingolipid metabolism inhibitors in phylogenetically diverse species of the filamentous fungus Fusarium.</title>
        <authorList>
            <person name="Kim H.-S."/>
            <person name="Busman M."/>
            <person name="Brown D.W."/>
            <person name="Divon H."/>
            <person name="Uhlig S."/>
            <person name="Proctor R.H."/>
        </authorList>
    </citation>
    <scope>NUCLEOTIDE SEQUENCE</scope>
    <source>
        <strain evidence="3">NRRL 25174</strain>
    </source>
</reference>
<evidence type="ECO:0000313" key="4">
    <source>
        <dbReference type="Proteomes" id="UP000730481"/>
    </source>
</evidence>
<reference evidence="3" key="1">
    <citation type="journal article" date="2017" name="Mycologia">
        <title>Fusarium algeriense, sp. nov., a novel toxigenic crown rot pathogen of durum wheat from Algeria is nested in the Fusarium burgessii species complex.</title>
        <authorList>
            <person name="Laraba I."/>
            <person name="Keddad A."/>
            <person name="Boureghda H."/>
            <person name="Abdallah N."/>
            <person name="Vaughan M.M."/>
            <person name="Proctor R.H."/>
            <person name="Busman M."/>
            <person name="O'Donnell K."/>
        </authorList>
    </citation>
    <scope>NUCLEOTIDE SEQUENCE</scope>
    <source>
        <strain evidence="3">NRRL 25174</strain>
    </source>
</reference>
<feature type="region of interest" description="Disordered" evidence="1">
    <location>
        <begin position="558"/>
        <end position="587"/>
    </location>
</feature>
<keyword evidence="2" id="KW-0472">Membrane</keyword>
<sequence length="587" mass="66370">MVERSFRYLSKINATDLPFQQFSIKKEWRAWEIAWLYRLPQIITHATVPARLIEGGCEIDGVVNCTKACESEKYMFETPETLWNCLTIATVAMMTTNGGPDTISNETLDKLETEFNTGPLNEFHRRHALLKYVKCALQSCSDSKFGGCPPGNIMSGEYCNKADPGIDWDMAGPGIIVAYLIQFTIVLFFALCYKTSRTWIRNFTLITLLPFQGPIGAAKTAYNWQKSVHKSRFGVAVGSVLVDLQEAQAVFLATVSAASIITFSGSGGTGLANISSLVSWLTNNLASRGMISAGMYPLLFVQLILQKTNNRWWYTLFLVFINWVLILVISRPQTVDNNSLLEHFKESSGLERCGNSLGPRTFCQTFNQPSQKDIAEERPDYLNRDAENFFEFHSQIHAPMHVIMAFLILDWVISMIKIYIFERDWVSHKANAWVDRLPLRLKTFYTGRYFVLYAEALWILMEALTIAMGAIGAYEFTVFLDVLQGPGTDKESKIYITKWGFGQLVALCVWVPVIIKFVSLMVDGALPGWRKRLGKSVDITQCEETELDGDDIAMEALLPSRPTKRGQGDEMERETLTVRHSWDRTPS</sequence>
<proteinExistence type="predicted"/>
<feature type="transmembrane region" description="Helical" evidence="2">
    <location>
        <begin position="501"/>
        <end position="522"/>
    </location>
</feature>
<keyword evidence="2" id="KW-1133">Transmembrane helix</keyword>
<keyword evidence="2" id="KW-0812">Transmembrane</keyword>
<comment type="caution">
    <text evidence="3">The sequence shown here is derived from an EMBL/GenBank/DDBJ whole genome shotgun (WGS) entry which is preliminary data.</text>
</comment>